<evidence type="ECO:0000256" key="1">
    <source>
        <dbReference type="SAM" id="Coils"/>
    </source>
</evidence>
<evidence type="ECO:0000313" key="2">
    <source>
        <dbReference type="EMBL" id="HEM67901.1"/>
    </source>
</evidence>
<name>A0A7J2U588_9CREN</name>
<dbReference type="AlphaFoldDB" id="A0A7J2U588"/>
<gene>
    <name evidence="2" type="ORF">ENO26_10130</name>
</gene>
<feature type="coiled-coil region" evidence="1">
    <location>
        <begin position="76"/>
        <end position="103"/>
    </location>
</feature>
<organism evidence="2">
    <name type="scientific">Ignisphaera aggregans</name>
    <dbReference type="NCBI Taxonomy" id="334771"/>
    <lineage>
        <taxon>Archaea</taxon>
        <taxon>Thermoproteota</taxon>
        <taxon>Thermoprotei</taxon>
        <taxon>Desulfurococcales</taxon>
        <taxon>Desulfurococcaceae</taxon>
        <taxon>Ignisphaera</taxon>
    </lineage>
</organism>
<reference evidence="2" key="1">
    <citation type="journal article" date="2020" name="mSystems">
        <title>Genome- and Community-Level Interaction Insights into Carbon Utilization and Element Cycling Functions of Hydrothermarchaeota in Hydrothermal Sediment.</title>
        <authorList>
            <person name="Zhou Z."/>
            <person name="Liu Y."/>
            <person name="Xu W."/>
            <person name="Pan J."/>
            <person name="Luo Z.H."/>
            <person name="Li M."/>
        </authorList>
    </citation>
    <scope>NUCLEOTIDE SEQUENCE [LARGE SCALE GENOMIC DNA]</scope>
    <source>
        <strain evidence="2">SpSt-125</strain>
    </source>
</reference>
<dbReference type="EMBL" id="DSEU01000070">
    <property type="protein sequence ID" value="HEM67901.1"/>
    <property type="molecule type" value="Genomic_DNA"/>
</dbReference>
<sequence length="288" mass="32162">MVEWSCDCVFCRVFVHPILKRFTPSSLNMEGAEPAVEEEPTPVSQQVRESSVPMLDVNGIKEAVAEHVSLLVDSKLKEFSSRVESVENEVKKVREDVAKSIDEVKASLVDIRAAVAEVMNPFNFLRTYNKQSNVKGTPRANHIIESFEKALESFEKKGSVAGEAVSEAVQQEVQKGLEELSKELVSKSSRLGLAGLIKLIKWVDDMLNRVPKEVIEEMARFMKVIGVVNDDEERVVVGVVDFVYRARKMGLKVNEQIIYIYNLAKVFGVEDKGASEEVLKLAVDTNMG</sequence>
<protein>
    <submittedName>
        <fullName evidence="2">Uncharacterized protein</fullName>
    </submittedName>
</protein>
<comment type="caution">
    <text evidence="2">The sequence shown here is derived from an EMBL/GenBank/DDBJ whole genome shotgun (WGS) entry which is preliminary data.</text>
</comment>
<proteinExistence type="predicted"/>
<accession>A0A7J2U588</accession>
<keyword evidence="1" id="KW-0175">Coiled coil</keyword>